<dbReference type="SUPFAM" id="SSF53448">
    <property type="entry name" value="Nucleotide-diphospho-sugar transferases"/>
    <property type="match status" value="1"/>
</dbReference>
<name>A0A7W5D1K3_9ACTN</name>
<proteinExistence type="predicted"/>
<feature type="domain" description="Glycosyltransferase 2-like" evidence="1">
    <location>
        <begin position="37"/>
        <end position="153"/>
    </location>
</feature>
<dbReference type="InterPro" id="IPR029044">
    <property type="entry name" value="Nucleotide-diphossugar_trans"/>
</dbReference>
<comment type="caution">
    <text evidence="2">The sequence shown here is derived from an EMBL/GenBank/DDBJ whole genome shotgun (WGS) entry which is preliminary data.</text>
</comment>
<evidence type="ECO:0000259" key="1">
    <source>
        <dbReference type="Pfam" id="PF00535"/>
    </source>
</evidence>
<evidence type="ECO:0000313" key="3">
    <source>
        <dbReference type="Proteomes" id="UP000530850"/>
    </source>
</evidence>
<dbReference type="Gene3D" id="3.90.550.10">
    <property type="entry name" value="Spore Coat Polysaccharide Biosynthesis Protein SpsA, Chain A"/>
    <property type="match status" value="1"/>
</dbReference>
<dbReference type="PANTHER" id="PTHR22916">
    <property type="entry name" value="GLYCOSYLTRANSFERASE"/>
    <property type="match status" value="1"/>
</dbReference>
<sequence>MAKNFKSPQDFCRRAVRKAKRVACRAGRRLSGRKMLTVVIPLYNAMPYFKKTVASILEQTYDLSEVEVLVMDDGSTDGSLEYAKEVAAQHPALFRVVECGRTGGPSIPRNMGIEQSKGKHIFFCDADDYFGEDAFRRMVKHAEEWRSDVLLVKLATPDGRPIARAPFRKGSIPHADIYSDPVCDSLTCYKLFRARPIRKQGIRFDPSLSLREDDLFVEEALLRVASHSIAADYGYYYVTTRDDGANLIALSPSDFERDLKVFVGLMGLLERYADMEKVLRGDRIMQRVFRYSWMGAAKAVGLCEDANERRANFGRLKDASAPYLDAEGIGYLPSSMRLLAKAMQLGDEPYFSELAAAIGVTQEYGFDRYDVLAEDVREEDGRAYWHPRFAGHCLEIEVDPMRVVDR</sequence>
<dbReference type="EMBL" id="JACHYA010000002">
    <property type="protein sequence ID" value="MBB3171203.1"/>
    <property type="molecule type" value="Genomic_DNA"/>
</dbReference>
<gene>
    <name evidence="2" type="ORF">FHR31_001015</name>
</gene>
<accession>A0A7W5D1K3</accession>
<organism evidence="2 3">
    <name type="scientific">Parvibacter caecicola</name>
    <dbReference type="NCBI Taxonomy" id="747645"/>
    <lineage>
        <taxon>Bacteria</taxon>
        <taxon>Bacillati</taxon>
        <taxon>Actinomycetota</taxon>
        <taxon>Coriobacteriia</taxon>
        <taxon>Coriobacteriales</taxon>
        <taxon>Coriobacteriaceae</taxon>
        <taxon>Parvibacter</taxon>
    </lineage>
</organism>
<dbReference type="PANTHER" id="PTHR22916:SF3">
    <property type="entry name" value="UDP-GLCNAC:BETAGAL BETA-1,3-N-ACETYLGLUCOSAMINYLTRANSFERASE-LIKE PROTEIN 1"/>
    <property type="match status" value="1"/>
</dbReference>
<dbReference type="CDD" id="cd00761">
    <property type="entry name" value="Glyco_tranf_GTA_type"/>
    <property type="match status" value="1"/>
</dbReference>
<dbReference type="GO" id="GO:0016758">
    <property type="term" value="F:hexosyltransferase activity"/>
    <property type="evidence" value="ECO:0007669"/>
    <property type="project" value="UniProtKB-ARBA"/>
</dbReference>
<dbReference type="InterPro" id="IPR001173">
    <property type="entry name" value="Glyco_trans_2-like"/>
</dbReference>
<dbReference type="RefSeq" id="WP_123185075.1">
    <property type="nucleotide sequence ID" value="NZ_JACHYA010000002.1"/>
</dbReference>
<dbReference type="Proteomes" id="UP000530850">
    <property type="component" value="Unassembled WGS sequence"/>
</dbReference>
<evidence type="ECO:0000313" key="2">
    <source>
        <dbReference type="EMBL" id="MBB3171203.1"/>
    </source>
</evidence>
<reference evidence="2 3" key="1">
    <citation type="submission" date="2020-08" db="EMBL/GenBank/DDBJ databases">
        <title>Sequencing the genomes of 1000 actinobacteria strains.</title>
        <authorList>
            <person name="Klenk H.-P."/>
        </authorList>
    </citation>
    <scope>NUCLEOTIDE SEQUENCE [LARGE SCALE GENOMIC DNA]</scope>
    <source>
        <strain evidence="2 3">DSM 22242</strain>
    </source>
</reference>
<protein>
    <submittedName>
        <fullName evidence="2">Glycosyltransferase involved in cell wall biosynthesis</fullName>
    </submittedName>
</protein>
<dbReference type="GeneID" id="93356371"/>
<dbReference type="Pfam" id="PF00535">
    <property type="entry name" value="Glycos_transf_2"/>
    <property type="match status" value="1"/>
</dbReference>
<keyword evidence="2" id="KW-0808">Transferase</keyword>
<dbReference type="AlphaFoldDB" id="A0A7W5D1K3"/>